<dbReference type="PIRSF" id="PIRSF006060">
    <property type="entry name" value="AA_transporter"/>
    <property type="match status" value="1"/>
</dbReference>
<protein>
    <recommendedName>
        <fullName evidence="9">Amino acid transporter</fullName>
    </recommendedName>
</protein>
<evidence type="ECO:0000256" key="6">
    <source>
        <dbReference type="SAM" id="Phobius"/>
    </source>
</evidence>
<evidence type="ECO:0000256" key="4">
    <source>
        <dbReference type="ARBA" id="ARBA00022989"/>
    </source>
</evidence>
<evidence type="ECO:0008006" key="9">
    <source>
        <dbReference type="Google" id="ProtNLM"/>
    </source>
</evidence>
<evidence type="ECO:0000256" key="2">
    <source>
        <dbReference type="ARBA" id="ARBA00022448"/>
    </source>
</evidence>
<keyword evidence="8" id="KW-1185">Reference proteome</keyword>
<keyword evidence="5 6" id="KW-0472">Membrane</keyword>
<feature type="transmembrane region" description="Helical" evidence="6">
    <location>
        <begin position="60"/>
        <end position="81"/>
    </location>
</feature>
<feature type="transmembrane region" description="Helical" evidence="6">
    <location>
        <begin position="387"/>
        <end position="412"/>
    </location>
</feature>
<dbReference type="PANTHER" id="PTHR45649">
    <property type="entry name" value="AMINO-ACID PERMEASE BAT1"/>
    <property type="match status" value="1"/>
</dbReference>
<feature type="transmembrane region" description="Helical" evidence="6">
    <location>
        <begin position="250"/>
        <end position="270"/>
    </location>
</feature>
<reference evidence="7 8" key="1">
    <citation type="submission" date="2023-08" db="EMBL/GenBank/DDBJ databases">
        <title>Black Yeasts Isolated from many extreme environments.</title>
        <authorList>
            <person name="Coleine C."/>
            <person name="Stajich J.E."/>
            <person name="Selbmann L."/>
        </authorList>
    </citation>
    <scope>NUCLEOTIDE SEQUENCE [LARGE SCALE GENOMIC DNA]</scope>
    <source>
        <strain evidence="7 8">CCFEE 5935</strain>
    </source>
</reference>
<dbReference type="PANTHER" id="PTHR45649:SF2">
    <property type="entry name" value="ACID PERMEASE, PUTATIVE-RELATED"/>
    <property type="match status" value="1"/>
</dbReference>
<organism evidence="7 8">
    <name type="scientific">Saxophila tyrrhenica</name>
    <dbReference type="NCBI Taxonomy" id="1690608"/>
    <lineage>
        <taxon>Eukaryota</taxon>
        <taxon>Fungi</taxon>
        <taxon>Dikarya</taxon>
        <taxon>Ascomycota</taxon>
        <taxon>Pezizomycotina</taxon>
        <taxon>Dothideomycetes</taxon>
        <taxon>Dothideomycetidae</taxon>
        <taxon>Mycosphaerellales</taxon>
        <taxon>Extremaceae</taxon>
        <taxon>Saxophila</taxon>
    </lineage>
</organism>
<keyword evidence="4 6" id="KW-1133">Transmembrane helix</keyword>
<keyword evidence="2" id="KW-0813">Transport</keyword>
<feature type="transmembrane region" description="Helical" evidence="6">
    <location>
        <begin position="138"/>
        <end position="161"/>
    </location>
</feature>
<feature type="transmembrane region" description="Helical" evidence="6">
    <location>
        <begin position="291"/>
        <end position="321"/>
    </location>
</feature>
<dbReference type="InterPro" id="IPR002293">
    <property type="entry name" value="AA/rel_permease1"/>
</dbReference>
<evidence type="ECO:0000256" key="1">
    <source>
        <dbReference type="ARBA" id="ARBA00004141"/>
    </source>
</evidence>
<sequence>MSQPSKADIYELQHRAVDNQWDDELRQTDASGVATGTREDALDMLRLGRTQELRRNFKSFSILGMAAVTMATWIAILQASIFSLINGGLAGTIWVYLATWIFTISLVLSLAEMASMSPTSGGQYHWVSEMAPPSQQRFLSYVVGWLSALGWQAIIAGGSYTSATLIFQLAALNHDGFVYKPWHVTLLMIGVGVFGTLVNTFGARKLPLLEGLILCLHIFGFFAIIIPLWAMAPKAPVSDVFGSFSNFGGWPSIGVACIVGQIAATGAFVGSDAPVHLSEEVNNASLAVPRMMLGTILLNGAMGFVMIITFCFCITDITAVISSESPFLFVDVFYAATGSKAGATVMACIPLLLTCCTALNAMAAASRQAWSLARDGGLPFSGWFRKVVTIGTPIPLNAILFSLTILVILALINLGSSTAFNSIVALLNSACSFSYALSVGCILLRRVRGQSIPDARWSLGKFGLPLNVISFLFVIFSGIISFFPVTAEVEPSTMNWGVVMFGGVFAIASLDYLVRGRRKYVGPVAHIKRF</sequence>
<dbReference type="Pfam" id="PF13520">
    <property type="entry name" value="AA_permease_2"/>
    <property type="match status" value="1"/>
</dbReference>
<dbReference type="Gene3D" id="1.20.1740.10">
    <property type="entry name" value="Amino acid/polyamine transporter I"/>
    <property type="match status" value="1"/>
</dbReference>
<gene>
    <name evidence="7" type="ORF">LTR77_000722</name>
</gene>
<feature type="transmembrane region" description="Helical" evidence="6">
    <location>
        <begin position="181"/>
        <end position="201"/>
    </location>
</feature>
<dbReference type="AlphaFoldDB" id="A0AAV9PTD6"/>
<dbReference type="Proteomes" id="UP001337655">
    <property type="component" value="Unassembled WGS sequence"/>
</dbReference>
<name>A0AAV9PTD6_9PEZI</name>
<feature type="transmembrane region" description="Helical" evidence="6">
    <location>
        <begin position="464"/>
        <end position="484"/>
    </location>
</feature>
<proteinExistence type="predicted"/>
<dbReference type="GO" id="GO:0016020">
    <property type="term" value="C:membrane"/>
    <property type="evidence" value="ECO:0007669"/>
    <property type="project" value="UniProtKB-SubCell"/>
</dbReference>
<dbReference type="GO" id="GO:0022857">
    <property type="term" value="F:transmembrane transporter activity"/>
    <property type="evidence" value="ECO:0007669"/>
    <property type="project" value="InterPro"/>
</dbReference>
<feature type="transmembrane region" description="Helical" evidence="6">
    <location>
        <begin position="496"/>
        <end position="514"/>
    </location>
</feature>
<feature type="transmembrane region" description="Helical" evidence="6">
    <location>
        <begin position="341"/>
        <end position="366"/>
    </location>
</feature>
<accession>A0AAV9PTD6</accession>
<dbReference type="GeneID" id="89922072"/>
<keyword evidence="3 6" id="KW-0812">Transmembrane</keyword>
<evidence type="ECO:0000256" key="3">
    <source>
        <dbReference type="ARBA" id="ARBA00022692"/>
    </source>
</evidence>
<evidence type="ECO:0000313" key="7">
    <source>
        <dbReference type="EMBL" id="KAK5175583.1"/>
    </source>
</evidence>
<comment type="subcellular location">
    <subcellularLocation>
        <location evidence="1">Membrane</location>
        <topology evidence="1">Multi-pass membrane protein</topology>
    </subcellularLocation>
</comment>
<evidence type="ECO:0000313" key="8">
    <source>
        <dbReference type="Proteomes" id="UP001337655"/>
    </source>
</evidence>
<feature type="transmembrane region" description="Helical" evidence="6">
    <location>
        <begin position="418"/>
        <end position="444"/>
    </location>
</feature>
<dbReference type="EMBL" id="JAVRRT010000001">
    <property type="protein sequence ID" value="KAK5175583.1"/>
    <property type="molecule type" value="Genomic_DNA"/>
</dbReference>
<evidence type="ECO:0000256" key="5">
    <source>
        <dbReference type="ARBA" id="ARBA00023136"/>
    </source>
</evidence>
<comment type="caution">
    <text evidence="7">The sequence shown here is derived from an EMBL/GenBank/DDBJ whole genome shotgun (WGS) entry which is preliminary data.</text>
</comment>
<feature type="transmembrane region" description="Helical" evidence="6">
    <location>
        <begin position="93"/>
        <end position="111"/>
    </location>
</feature>
<feature type="transmembrane region" description="Helical" evidence="6">
    <location>
        <begin position="208"/>
        <end position="230"/>
    </location>
</feature>
<dbReference type="RefSeq" id="XP_064664221.1">
    <property type="nucleotide sequence ID" value="XM_064797987.1"/>
</dbReference>